<dbReference type="SUPFAM" id="SSF51430">
    <property type="entry name" value="NAD(P)-linked oxidoreductase"/>
    <property type="match status" value="1"/>
</dbReference>
<feature type="chain" id="PRO_5034579045" description="NADP-dependent oxidoreductase domain-containing protein" evidence="1">
    <location>
        <begin position="19"/>
        <end position="109"/>
    </location>
</feature>
<dbReference type="GO" id="GO:0016491">
    <property type="term" value="F:oxidoreductase activity"/>
    <property type="evidence" value="ECO:0007669"/>
    <property type="project" value="InterPro"/>
</dbReference>
<protein>
    <recommendedName>
        <fullName evidence="4">NADP-dependent oxidoreductase domain-containing protein</fullName>
    </recommendedName>
</protein>
<keyword evidence="1" id="KW-0732">Signal</keyword>
<dbReference type="Gene3D" id="3.20.20.100">
    <property type="entry name" value="NADP-dependent oxidoreductase domain"/>
    <property type="match status" value="1"/>
</dbReference>
<accession>A0A8C2B6E6</accession>
<dbReference type="Ensembl" id="ENSCCRT00015119314.1">
    <property type="protein sequence ID" value="ENSCCRP00015115657.1"/>
    <property type="gene ID" value="ENSCCRG00015045705.1"/>
</dbReference>
<name>A0A8C2B6E6_CYPCA</name>
<evidence type="ECO:0008006" key="4">
    <source>
        <dbReference type="Google" id="ProtNLM"/>
    </source>
</evidence>
<organism evidence="2 3">
    <name type="scientific">Cyprinus carpio</name>
    <name type="common">Common carp</name>
    <dbReference type="NCBI Taxonomy" id="7962"/>
    <lineage>
        <taxon>Eukaryota</taxon>
        <taxon>Metazoa</taxon>
        <taxon>Chordata</taxon>
        <taxon>Craniata</taxon>
        <taxon>Vertebrata</taxon>
        <taxon>Euteleostomi</taxon>
        <taxon>Actinopterygii</taxon>
        <taxon>Neopterygii</taxon>
        <taxon>Teleostei</taxon>
        <taxon>Ostariophysi</taxon>
        <taxon>Cypriniformes</taxon>
        <taxon>Cyprinidae</taxon>
        <taxon>Cyprininae</taxon>
        <taxon>Cyprinus</taxon>
    </lineage>
</organism>
<dbReference type="InterPro" id="IPR020471">
    <property type="entry name" value="AKR"/>
</dbReference>
<sequence length="109" mass="11585">MIVLSVMLMSGVQMPLLGWGTYQLQDHEQLKQSVTSALIAGYRGFDTGAVYGNDAHLGQVLKELEGKGRLEELWSDPCPGSPEVGCAARHLSSALVLAAVQSSGERTGI</sequence>
<reference evidence="2" key="1">
    <citation type="submission" date="2025-08" db="UniProtKB">
        <authorList>
            <consortium name="Ensembl"/>
        </authorList>
    </citation>
    <scope>IDENTIFICATION</scope>
</reference>
<evidence type="ECO:0000256" key="1">
    <source>
        <dbReference type="SAM" id="SignalP"/>
    </source>
</evidence>
<dbReference type="InterPro" id="IPR036812">
    <property type="entry name" value="NAD(P)_OxRdtase_dom_sf"/>
</dbReference>
<dbReference type="Proteomes" id="UP000694700">
    <property type="component" value="Unplaced"/>
</dbReference>
<evidence type="ECO:0000313" key="3">
    <source>
        <dbReference type="Proteomes" id="UP000694700"/>
    </source>
</evidence>
<proteinExistence type="predicted"/>
<dbReference type="AlphaFoldDB" id="A0A8C2B6E6"/>
<dbReference type="PANTHER" id="PTHR43827:SF11">
    <property type="entry name" value="GLYOXAL REDUCTASE-LIKE"/>
    <property type="match status" value="1"/>
</dbReference>
<feature type="signal peptide" evidence="1">
    <location>
        <begin position="1"/>
        <end position="18"/>
    </location>
</feature>
<evidence type="ECO:0000313" key="2">
    <source>
        <dbReference type="Ensembl" id="ENSCCRP00015115657.1"/>
    </source>
</evidence>
<dbReference type="PANTHER" id="PTHR43827">
    <property type="entry name" value="2,5-DIKETO-D-GLUCONIC ACID REDUCTASE"/>
    <property type="match status" value="1"/>
</dbReference>